<dbReference type="FunFam" id="1.20.210.10:FF:000001">
    <property type="entry name" value="Cytochrome c oxidase subunit 1"/>
    <property type="match status" value="1"/>
</dbReference>
<evidence type="ECO:0000256" key="18">
    <source>
        <dbReference type="ARBA" id="ARBA00022989"/>
    </source>
</evidence>
<keyword evidence="21 24" id="KW-0496">Mitochondrion</keyword>
<feature type="transmembrane region" description="Helical" evidence="25">
    <location>
        <begin position="230"/>
        <end position="255"/>
    </location>
</feature>
<evidence type="ECO:0000256" key="14">
    <source>
        <dbReference type="ARBA" id="ARBA00022792"/>
    </source>
</evidence>
<evidence type="ECO:0000256" key="3">
    <source>
        <dbReference type="ARBA" id="ARBA00004448"/>
    </source>
</evidence>
<evidence type="ECO:0000256" key="4">
    <source>
        <dbReference type="ARBA" id="ARBA00004673"/>
    </source>
</evidence>
<keyword evidence="15" id="KW-0460">Magnesium</keyword>
<dbReference type="EMBL" id="JN651407">
    <property type="protein sequence ID" value="AEP83049.1"/>
    <property type="molecule type" value="Genomic_DNA"/>
</dbReference>
<evidence type="ECO:0000256" key="11">
    <source>
        <dbReference type="ARBA" id="ARBA00022660"/>
    </source>
</evidence>
<keyword evidence="13 24" id="KW-0479">Metal-binding</keyword>
<evidence type="ECO:0000256" key="15">
    <source>
        <dbReference type="ARBA" id="ARBA00022842"/>
    </source>
</evidence>
<evidence type="ECO:0000259" key="26">
    <source>
        <dbReference type="PROSITE" id="PS50855"/>
    </source>
</evidence>
<dbReference type="RefSeq" id="YP_006665721.1">
    <property type="nucleotide sequence ID" value="NC_018538.1"/>
</dbReference>
<geneLocation type="mitochondrion" evidence="27"/>
<dbReference type="InterPro" id="IPR033944">
    <property type="entry name" value="Cyt_c_oxase_su1_dom"/>
</dbReference>
<evidence type="ECO:0000256" key="7">
    <source>
        <dbReference type="ARBA" id="ARBA00012949"/>
    </source>
</evidence>
<evidence type="ECO:0000256" key="5">
    <source>
        <dbReference type="ARBA" id="ARBA00009578"/>
    </source>
</evidence>
<feature type="transmembrane region" description="Helical" evidence="25">
    <location>
        <begin position="412"/>
        <end position="430"/>
    </location>
</feature>
<keyword evidence="20 24" id="KW-0186">Copper</keyword>
<dbReference type="SUPFAM" id="SSF81442">
    <property type="entry name" value="Cytochrome c oxidase subunit I-like"/>
    <property type="match status" value="1"/>
</dbReference>
<feature type="transmembrane region" description="Helical" evidence="25">
    <location>
        <begin position="16"/>
        <end position="37"/>
    </location>
</feature>
<proteinExistence type="inferred from homology"/>
<evidence type="ECO:0000256" key="1">
    <source>
        <dbReference type="ARBA" id="ARBA00001935"/>
    </source>
</evidence>
<organism evidence="27">
    <name type="scientific">Challia fletcheri</name>
    <dbReference type="NCBI Taxonomy" id="1091408"/>
    <lineage>
        <taxon>Eukaryota</taxon>
        <taxon>Metazoa</taxon>
        <taxon>Ecdysozoa</taxon>
        <taxon>Arthropoda</taxon>
        <taxon>Hexapoda</taxon>
        <taxon>Insecta</taxon>
        <taxon>Pterygota</taxon>
        <taxon>Neoptera</taxon>
        <taxon>Polyneoptera</taxon>
        <taxon>Dermaptera</taxon>
        <taxon>Neodermaptera</taxon>
        <taxon>Protodermaptera</taxon>
        <taxon>Pygidicranoidea</taxon>
        <taxon>Pygidicranidae</taxon>
        <taxon>Challia</taxon>
    </lineage>
</organism>
<feature type="transmembrane region" description="Helical" evidence="25">
    <location>
        <begin position="183"/>
        <end position="210"/>
    </location>
</feature>
<dbReference type="PANTHER" id="PTHR10422">
    <property type="entry name" value="CYTOCHROME C OXIDASE SUBUNIT 1"/>
    <property type="match status" value="1"/>
</dbReference>
<keyword evidence="14 24" id="KW-0999">Mitochondrion inner membrane</keyword>
<keyword evidence="19 24" id="KW-0408">Iron</keyword>
<evidence type="ECO:0000313" key="27">
    <source>
        <dbReference type="EMBL" id="AEP83049.1"/>
    </source>
</evidence>
<evidence type="ECO:0000256" key="12">
    <source>
        <dbReference type="ARBA" id="ARBA00022692"/>
    </source>
</evidence>
<comment type="subcellular location">
    <subcellularLocation>
        <location evidence="3 24">Mitochondrion inner membrane</location>
        <topology evidence="3 24">Multi-pass membrane protein</topology>
    </subcellularLocation>
</comment>
<dbReference type="Gene3D" id="1.20.210.10">
    <property type="entry name" value="Cytochrome c oxidase-like, subunit I domain"/>
    <property type="match status" value="1"/>
</dbReference>
<dbReference type="CTD" id="4512"/>
<dbReference type="PANTHER" id="PTHR10422:SF18">
    <property type="entry name" value="CYTOCHROME C OXIDASE SUBUNIT 1"/>
    <property type="match status" value="1"/>
</dbReference>
<evidence type="ECO:0000256" key="6">
    <source>
        <dbReference type="ARBA" id="ARBA00011164"/>
    </source>
</evidence>
<evidence type="ECO:0000256" key="20">
    <source>
        <dbReference type="ARBA" id="ARBA00023008"/>
    </source>
</evidence>
<evidence type="ECO:0000256" key="13">
    <source>
        <dbReference type="ARBA" id="ARBA00022723"/>
    </source>
</evidence>
<dbReference type="CDD" id="cd01663">
    <property type="entry name" value="Cyt_c_Oxidase_I"/>
    <property type="match status" value="1"/>
</dbReference>
<comment type="function">
    <text evidence="24">Component of the cytochrome c oxidase, the last enzyme in the mitochondrial electron transport chain which drives oxidative phosphorylation. The respiratory chain contains 3 multisubunit complexes succinate dehydrogenase (complex II, CII), ubiquinol-cytochrome c oxidoreductase (cytochrome b-c1 complex, complex III, CIII) and cytochrome c oxidase (complex IV, CIV), that cooperate to transfer electrons derived from NADH and succinate to molecular oxygen, creating an electrochemical gradient over the inner membrane that drives transmembrane transport and the ATP synthase. Cytochrome c oxidase is the component of the respiratory chain that catalyzes the reduction of oxygen to water. Electrons originating from reduced cytochrome c in the intermembrane space (IMS) are transferred via the dinuclear copper A center (CU(A)) of subunit 2 and heme A of subunit 1 to the active site in subunit 1, a binuclear center (BNC) formed by heme A3 and copper B (CU(B)). The BNC reduces molecular oxygen to 2 water molecules using 4 electrons from cytochrome c in the IMS and 4 protons from the mitochondrial matrix.</text>
</comment>
<feature type="transmembrane region" description="Helical" evidence="25">
    <location>
        <begin position="57"/>
        <end position="83"/>
    </location>
</feature>
<keyword evidence="22 24" id="KW-0472">Membrane</keyword>
<dbReference type="Pfam" id="PF00115">
    <property type="entry name" value="COX1"/>
    <property type="match status" value="1"/>
</dbReference>
<gene>
    <name evidence="27" type="primary">COI</name>
</gene>
<dbReference type="GO" id="GO:0006123">
    <property type="term" value="P:mitochondrial electron transport, cytochrome c to oxygen"/>
    <property type="evidence" value="ECO:0007669"/>
    <property type="project" value="TreeGrafter"/>
</dbReference>
<evidence type="ECO:0000256" key="22">
    <source>
        <dbReference type="ARBA" id="ARBA00023136"/>
    </source>
</evidence>
<dbReference type="PRINTS" id="PR01165">
    <property type="entry name" value="CYCOXIDASEI"/>
</dbReference>
<evidence type="ECO:0000256" key="8">
    <source>
        <dbReference type="ARBA" id="ARBA00015947"/>
    </source>
</evidence>
<evidence type="ECO:0000256" key="2">
    <source>
        <dbReference type="ARBA" id="ARBA00001971"/>
    </source>
</evidence>
<comment type="pathway">
    <text evidence="4 24">Energy metabolism; oxidative phosphorylation.</text>
</comment>
<keyword evidence="9 24" id="KW-0813">Transport</keyword>
<dbReference type="EC" id="7.1.1.9" evidence="7 24"/>
<comment type="catalytic activity">
    <reaction evidence="23">
        <text>4 Fe(II)-[cytochrome c] + O2 + 8 H(+)(in) = 4 Fe(III)-[cytochrome c] + 2 H2O + 4 H(+)(out)</text>
        <dbReference type="Rhea" id="RHEA:11436"/>
        <dbReference type="Rhea" id="RHEA-COMP:10350"/>
        <dbReference type="Rhea" id="RHEA-COMP:14399"/>
        <dbReference type="ChEBI" id="CHEBI:15377"/>
        <dbReference type="ChEBI" id="CHEBI:15378"/>
        <dbReference type="ChEBI" id="CHEBI:15379"/>
        <dbReference type="ChEBI" id="CHEBI:29033"/>
        <dbReference type="ChEBI" id="CHEBI:29034"/>
        <dbReference type="EC" id="7.1.1.9"/>
    </reaction>
    <physiologicalReaction direction="left-to-right" evidence="23">
        <dbReference type="Rhea" id="RHEA:11437"/>
    </physiologicalReaction>
</comment>
<feature type="transmembrane region" description="Helical" evidence="25">
    <location>
        <begin position="303"/>
        <end position="326"/>
    </location>
</feature>
<comment type="cofactor">
    <cofactor evidence="2">
        <name>heme</name>
        <dbReference type="ChEBI" id="CHEBI:30413"/>
    </cofactor>
</comment>
<evidence type="ECO:0000256" key="16">
    <source>
        <dbReference type="ARBA" id="ARBA00022967"/>
    </source>
</evidence>
<dbReference type="GO" id="GO:0020037">
    <property type="term" value="F:heme binding"/>
    <property type="evidence" value="ECO:0007669"/>
    <property type="project" value="InterPro"/>
</dbReference>
<protein>
    <recommendedName>
        <fullName evidence="8 24">Cytochrome c oxidase subunit 1</fullName>
        <ecNumber evidence="7 24">7.1.1.9</ecNumber>
    </recommendedName>
</protein>
<feature type="domain" description="Cytochrome oxidase subunit I profile" evidence="26">
    <location>
        <begin position="1"/>
        <end position="513"/>
    </location>
</feature>
<dbReference type="InterPro" id="IPR023616">
    <property type="entry name" value="Cyt_c_oxase-like_su1_dom"/>
</dbReference>
<keyword evidence="16" id="KW-1278">Translocase</keyword>
<keyword evidence="17 24" id="KW-0249">Electron transport</keyword>
<evidence type="ECO:0000256" key="19">
    <source>
        <dbReference type="ARBA" id="ARBA00023004"/>
    </source>
</evidence>
<comment type="cofactor">
    <cofactor evidence="1">
        <name>Cu cation</name>
        <dbReference type="ChEBI" id="CHEBI:23378"/>
    </cofactor>
</comment>
<dbReference type="GO" id="GO:0015990">
    <property type="term" value="P:electron transport coupled proton transport"/>
    <property type="evidence" value="ECO:0007669"/>
    <property type="project" value="TreeGrafter"/>
</dbReference>
<feature type="transmembrane region" description="Helical" evidence="25">
    <location>
        <begin position="267"/>
        <end position="291"/>
    </location>
</feature>
<comment type="similarity">
    <text evidence="5 24">Belongs to the heme-copper respiratory oxidase family.</text>
</comment>
<keyword evidence="11 24" id="KW-0679">Respiratory chain</keyword>
<dbReference type="GO" id="GO:0046872">
    <property type="term" value="F:metal ion binding"/>
    <property type="evidence" value="ECO:0007669"/>
    <property type="project" value="UniProtKB-KW"/>
</dbReference>
<feature type="transmembrane region" description="Helical" evidence="25">
    <location>
        <begin position="379"/>
        <end position="400"/>
    </location>
</feature>
<comment type="subunit">
    <text evidence="6">Component of the cytochrome c oxidase (complex IV, CIV), a multisubunit enzyme composed of a catalytic core of 3 subunits and several supernumerary subunits. The complex exists as a monomer or a dimer and forms supercomplexes (SCs) in the inner mitochondrial membrane with ubiquinol-cytochrome c oxidoreductase (cytochrome b-c1 complex, complex III, CIII).</text>
</comment>
<dbReference type="GeneID" id="13539838"/>
<keyword evidence="18 25" id="KW-1133">Transmembrane helix</keyword>
<reference evidence="27" key="1">
    <citation type="journal article" date="2012" name="PLoS ONE">
        <title>Complete Mitochondrial Genome of the Free-Living Earwig, Challia fletcheri (Dermaptera: Pygidicranidae) and Phylogeny of Polyneoptera.</title>
        <authorList>
            <person name="Wan X."/>
            <person name="Kim M.I."/>
            <person name="Kim M.J."/>
            <person name="Kim I."/>
        </authorList>
    </citation>
    <scope>NUCLEOTIDE SEQUENCE</scope>
</reference>
<dbReference type="InterPro" id="IPR036927">
    <property type="entry name" value="Cyt_c_oxase-like_su1_sf"/>
</dbReference>
<feature type="transmembrane region" description="Helical" evidence="25">
    <location>
        <begin position="104"/>
        <end position="128"/>
    </location>
</feature>
<evidence type="ECO:0000256" key="23">
    <source>
        <dbReference type="ARBA" id="ARBA00049512"/>
    </source>
</evidence>
<name>J7EXF4_9NEOP</name>
<dbReference type="GO" id="GO:0045277">
    <property type="term" value="C:respiratory chain complex IV"/>
    <property type="evidence" value="ECO:0007669"/>
    <property type="project" value="InterPro"/>
</dbReference>
<dbReference type="GO" id="GO:0004129">
    <property type="term" value="F:cytochrome-c oxidase activity"/>
    <property type="evidence" value="ECO:0007669"/>
    <property type="project" value="UniProtKB-EC"/>
</dbReference>
<keyword evidence="12 24" id="KW-0812">Transmembrane</keyword>
<dbReference type="AlphaFoldDB" id="J7EXF4"/>
<evidence type="ECO:0000256" key="10">
    <source>
        <dbReference type="ARBA" id="ARBA00022617"/>
    </source>
</evidence>
<dbReference type="GO" id="GO:0005743">
    <property type="term" value="C:mitochondrial inner membrane"/>
    <property type="evidence" value="ECO:0007669"/>
    <property type="project" value="UniProtKB-SubCell"/>
</dbReference>
<keyword evidence="10 24" id="KW-0349">Heme</keyword>
<feature type="transmembrane region" description="Helical" evidence="25">
    <location>
        <begin position="450"/>
        <end position="473"/>
    </location>
</feature>
<evidence type="ECO:0000256" key="24">
    <source>
        <dbReference type="RuleBase" id="RU000369"/>
    </source>
</evidence>
<feature type="transmembrane region" description="Helical" evidence="25">
    <location>
        <begin position="148"/>
        <end position="171"/>
    </location>
</feature>
<dbReference type="InterPro" id="IPR023615">
    <property type="entry name" value="Cyt_c_Oxase_su1_BS"/>
</dbReference>
<evidence type="ECO:0000256" key="25">
    <source>
        <dbReference type="SAM" id="Phobius"/>
    </source>
</evidence>
<dbReference type="PROSITE" id="PS00077">
    <property type="entry name" value="COX1_CUB"/>
    <property type="match status" value="1"/>
</dbReference>
<accession>J7EXF4</accession>
<evidence type="ECO:0000256" key="17">
    <source>
        <dbReference type="ARBA" id="ARBA00022982"/>
    </source>
</evidence>
<dbReference type="PROSITE" id="PS50855">
    <property type="entry name" value="COX1"/>
    <property type="match status" value="1"/>
</dbReference>
<feature type="transmembrane region" description="Helical" evidence="25">
    <location>
        <begin position="338"/>
        <end position="359"/>
    </location>
</feature>
<evidence type="ECO:0000256" key="21">
    <source>
        <dbReference type="ARBA" id="ARBA00023128"/>
    </source>
</evidence>
<dbReference type="UniPathway" id="UPA00705"/>
<dbReference type="InterPro" id="IPR000883">
    <property type="entry name" value="Cyt_C_Oxase_1"/>
</dbReference>
<sequence>MEMWRWLFSTNHKDIGTLYFIFGAWSGMVGTSLSLLIRAELGQPGSLIGDDQIYNVIVTAHAFIMIFFMVMPIMIGGLGNWLVPLMLSAPDMAFPRMNNMSFWLLPPSLMLLVTGGLVDSGAGTGWTVYPPLSGVVGRMGSSVDLSIFSLHLAGISSILGAVNFISTVINMRPEGLVAGRIPLFVWSVVITALLLLLSLPVLAGAITMLLTDRNLNTSFFDPAGGGDPILYQHLFWFFGHPEVYILILPGFGLISHVISHESGKKEVFGVLGMIYAMMAIGLLGFVVWAHHMFTVGMDVDTRAYFTSATMIIAVPTGIKIFSWLATLHGCQLSLSPSLMWSMGFLFLFTMGGLTGVVLANSSIDIILHDTYYVVAHFHYVLSMGAVFAIMAGFIHWYPLFTGLVMNDKWLKIQFGVMFVGVNLTFFPQHFLGLAGMPRRYSDYPDVYLCWNVVSSLGSIISFLGILLFILIIWDSFVSWRGVLFSSGLSSSVEWYQNYPPSDHSYSELVWLVE</sequence>
<evidence type="ECO:0000256" key="9">
    <source>
        <dbReference type="ARBA" id="ARBA00022448"/>
    </source>
</evidence>